<dbReference type="Pfam" id="PF06172">
    <property type="entry name" value="Cupin_5"/>
    <property type="match status" value="1"/>
</dbReference>
<dbReference type="AlphaFoldDB" id="A0A9P7M895"/>
<evidence type="ECO:0000313" key="4">
    <source>
        <dbReference type="Proteomes" id="UP000706124"/>
    </source>
</evidence>
<feature type="domain" description="DUF985" evidence="2">
    <location>
        <begin position="70"/>
        <end position="204"/>
    </location>
</feature>
<dbReference type="Gene3D" id="2.60.120.10">
    <property type="entry name" value="Jelly Rolls"/>
    <property type="match status" value="1"/>
</dbReference>
<dbReference type="InterPro" id="IPR014710">
    <property type="entry name" value="RmlC-like_jellyroll"/>
</dbReference>
<dbReference type="EMBL" id="SRPO01000424">
    <property type="protein sequence ID" value="KAG5932778.1"/>
    <property type="molecule type" value="Genomic_DNA"/>
</dbReference>
<evidence type="ECO:0000313" key="3">
    <source>
        <dbReference type="EMBL" id="KAG5932778.1"/>
    </source>
</evidence>
<dbReference type="SUPFAM" id="SSF51182">
    <property type="entry name" value="RmlC-like cupins"/>
    <property type="match status" value="1"/>
</dbReference>
<dbReference type="PANTHER" id="PTHR33387">
    <property type="entry name" value="RMLC-LIKE JELLY ROLL FOLD PROTEIN"/>
    <property type="match status" value="1"/>
</dbReference>
<keyword evidence="4" id="KW-1185">Reference proteome</keyword>
<sequence>MLLHRYLALLFASAIPSSALRAKTSALNYKRSNVTNVTSVRSNNTTTNCNSNTTSIPMDPSYLTQHTADEVIKLLNLSPNVEGGYFRQTFEDQDKVAGSNRSLSTSIFYLMVGKQGISKWHNVDATEVWHYYAGAPLFLEQVKRFGNGSINHNITALGPHIFQGEVPQVVIAKRVWQRAISMGNWTLVGTTVSPGFTQEGFQLAKEGCDPILENC</sequence>
<protein>
    <recommendedName>
        <fullName evidence="2">DUF985 domain-containing protein</fullName>
    </recommendedName>
</protein>
<evidence type="ECO:0000259" key="2">
    <source>
        <dbReference type="Pfam" id="PF06172"/>
    </source>
</evidence>
<reference evidence="3 4" key="1">
    <citation type="journal article" date="2020" name="bioRxiv">
        <title>Whole genome comparisons of ergot fungi reveals the divergence and evolution of species within the genus Claviceps are the result of varying mechanisms driving genome evolution and host range expansion.</title>
        <authorList>
            <person name="Wyka S.A."/>
            <person name="Mondo S.J."/>
            <person name="Liu M."/>
            <person name="Dettman J."/>
            <person name="Nalam V."/>
            <person name="Broders K.D."/>
        </authorList>
    </citation>
    <scope>NUCLEOTIDE SEQUENCE [LARGE SCALE GENOMIC DNA]</scope>
    <source>
        <strain evidence="3 4">CCC 1485</strain>
    </source>
</reference>
<dbReference type="PANTHER" id="PTHR33387:SF3">
    <property type="entry name" value="DUF985 DOMAIN-CONTAINING PROTEIN"/>
    <property type="match status" value="1"/>
</dbReference>
<gene>
    <name evidence="3" type="ORF">E4U60_005001</name>
</gene>
<comment type="caution">
    <text evidence="3">The sequence shown here is derived from an EMBL/GenBank/DDBJ whole genome shotgun (WGS) entry which is preliminary data.</text>
</comment>
<feature type="signal peptide" evidence="1">
    <location>
        <begin position="1"/>
        <end position="19"/>
    </location>
</feature>
<dbReference type="InterPro" id="IPR009327">
    <property type="entry name" value="Cupin_DUF985"/>
</dbReference>
<evidence type="ECO:0000256" key="1">
    <source>
        <dbReference type="SAM" id="SignalP"/>
    </source>
</evidence>
<name>A0A9P7M895_9HYPO</name>
<dbReference type="InterPro" id="IPR039935">
    <property type="entry name" value="YML079W-like"/>
</dbReference>
<dbReference type="CDD" id="cd06121">
    <property type="entry name" value="cupin_YML079wp"/>
    <property type="match status" value="1"/>
</dbReference>
<proteinExistence type="predicted"/>
<accession>A0A9P7M895</accession>
<dbReference type="OrthoDB" id="6614653at2759"/>
<keyword evidence="1" id="KW-0732">Signal</keyword>
<organism evidence="3 4">
    <name type="scientific">Claviceps pazoutovae</name>
    <dbReference type="NCBI Taxonomy" id="1649127"/>
    <lineage>
        <taxon>Eukaryota</taxon>
        <taxon>Fungi</taxon>
        <taxon>Dikarya</taxon>
        <taxon>Ascomycota</taxon>
        <taxon>Pezizomycotina</taxon>
        <taxon>Sordariomycetes</taxon>
        <taxon>Hypocreomycetidae</taxon>
        <taxon>Hypocreales</taxon>
        <taxon>Clavicipitaceae</taxon>
        <taxon>Claviceps</taxon>
    </lineage>
</organism>
<feature type="chain" id="PRO_5040199737" description="DUF985 domain-containing protein" evidence="1">
    <location>
        <begin position="20"/>
        <end position="215"/>
    </location>
</feature>
<dbReference type="InterPro" id="IPR011051">
    <property type="entry name" value="RmlC_Cupin_sf"/>
</dbReference>
<dbReference type="Proteomes" id="UP000706124">
    <property type="component" value="Unassembled WGS sequence"/>
</dbReference>